<evidence type="ECO:0000313" key="2">
    <source>
        <dbReference type="EMBL" id="KAB3535318.1"/>
    </source>
</evidence>
<sequence length="414" mass="46858">MRTKGVLLICFILVISLLCAGCTEKDKEQDNGASLQDKTWEEIVEEANGTTVSFYGWGGNEKINRWLDTTVAVELKERYNISLERVPMVPNEYLPKLLNEKQLKAEGTIDIVWINGENFYNAKNQDLLYGPFTQMLPNFNQFIDTDSPDVEYDFGHPVEGYEAPYGKAQMVFIGETAVIKKLPTNHVELKELAEKHVGKITYPDLTDFTGSAFIRNIIYDIVGYEAFLELEADKEVVREVIQPALDYLVDLKPYLWRQGESYPATIAQLDNMYADGEVLMTMNYTPFHIAGKIADGTFTKTSQSFLFDKGTIGNTHFMGLPFNAPNKAGALVVINHILSPEVQVTKYDPTVWGDLPVTDPNLLNDQQKQLFESVELGEGVIPQDILLQHRVPEMRAELVPIIEELWREVVLGHE</sequence>
<reference evidence="2 3" key="1">
    <citation type="submission" date="2019-10" db="EMBL/GenBank/DDBJ databases">
        <title>Alkaliphilus serpentinus sp. nov. and Alkaliphilus pronyensis sp. nov., two novel anaerobic alkaliphilic species isolated from the serpentinized-hosted hydrothermal field of the Prony Bay (New Caledonia).</title>
        <authorList>
            <person name="Postec A."/>
        </authorList>
    </citation>
    <scope>NUCLEOTIDE SEQUENCE [LARGE SCALE GENOMIC DNA]</scope>
    <source>
        <strain evidence="2 3">LacV</strain>
    </source>
</reference>
<feature type="signal peptide" evidence="1">
    <location>
        <begin position="1"/>
        <end position="20"/>
    </location>
</feature>
<dbReference type="InterPro" id="IPR006059">
    <property type="entry name" value="SBP"/>
</dbReference>
<dbReference type="PANTHER" id="PTHR42779:SF1">
    <property type="entry name" value="PROTEIN YNJB"/>
    <property type="match status" value="1"/>
</dbReference>
<dbReference type="RefSeq" id="WP_151860881.1">
    <property type="nucleotide sequence ID" value="NZ_WBZC01000022.1"/>
</dbReference>
<gene>
    <name evidence="2" type="ORF">F8154_06925</name>
</gene>
<dbReference type="PANTHER" id="PTHR42779">
    <property type="entry name" value="PROTEIN YNJB"/>
    <property type="match status" value="1"/>
</dbReference>
<proteinExistence type="predicted"/>
<keyword evidence="3" id="KW-1185">Reference proteome</keyword>
<organism evidence="2 3">
    <name type="scientific">Alkaliphilus pronyensis</name>
    <dbReference type="NCBI Taxonomy" id="1482732"/>
    <lineage>
        <taxon>Bacteria</taxon>
        <taxon>Bacillati</taxon>
        <taxon>Bacillota</taxon>
        <taxon>Clostridia</taxon>
        <taxon>Peptostreptococcales</taxon>
        <taxon>Natronincolaceae</taxon>
        <taxon>Alkaliphilus</taxon>
    </lineage>
</organism>
<dbReference type="SUPFAM" id="SSF53850">
    <property type="entry name" value="Periplasmic binding protein-like II"/>
    <property type="match status" value="1"/>
</dbReference>
<dbReference type="NCBIfam" id="NF008633">
    <property type="entry name" value="PRK11622.1"/>
    <property type="match status" value="1"/>
</dbReference>
<name>A0A6I0EZD3_9FIRM</name>
<dbReference type="PIRSF" id="PIRSF029172">
    <property type="entry name" value="UCP029172_ABC_sbc_YnjB"/>
    <property type="match status" value="1"/>
</dbReference>
<evidence type="ECO:0000313" key="3">
    <source>
        <dbReference type="Proteomes" id="UP000432715"/>
    </source>
</evidence>
<comment type="caution">
    <text evidence="2">The sequence shown here is derived from an EMBL/GenBank/DDBJ whole genome shotgun (WGS) entry which is preliminary data.</text>
</comment>
<dbReference type="Pfam" id="PF13416">
    <property type="entry name" value="SBP_bac_8"/>
    <property type="match status" value="1"/>
</dbReference>
<protein>
    <submittedName>
        <fullName evidence="2">ABC transporter substrate-binding protein</fullName>
    </submittedName>
</protein>
<dbReference type="Gene3D" id="3.40.190.10">
    <property type="entry name" value="Periplasmic binding protein-like II"/>
    <property type="match status" value="2"/>
</dbReference>
<feature type="chain" id="PRO_5039501010" evidence="1">
    <location>
        <begin position="21"/>
        <end position="414"/>
    </location>
</feature>
<accession>A0A6I0EZD3</accession>
<keyword evidence="1" id="KW-0732">Signal</keyword>
<dbReference type="AlphaFoldDB" id="A0A6I0EZD3"/>
<dbReference type="OrthoDB" id="3239593at2"/>
<evidence type="ECO:0000256" key="1">
    <source>
        <dbReference type="SAM" id="SignalP"/>
    </source>
</evidence>
<dbReference type="Proteomes" id="UP000432715">
    <property type="component" value="Unassembled WGS sequence"/>
</dbReference>
<dbReference type="InterPro" id="IPR027020">
    <property type="entry name" value="YnjB"/>
</dbReference>
<dbReference type="EMBL" id="WBZC01000022">
    <property type="protein sequence ID" value="KAB3535318.1"/>
    <property type="molecule type" value="Genomic_DNA"/>
</dbReference>